<dbReference type="eggNOG" id="COG1196">
    <property type="taxonomic scope" value="Bacteria"/>
</dbReference>
<comment type="subcellular location">
    <subcellularLocation>
        <location evidence="6">Cytoplasm</location>
    </subcellularLocation>
</comment>
<sequence length="982" mass="110355">MIFLKKFEAVGFKSFGEPISVEFKHPMTGIIGPNGTGKSNVVDALKWVIGEQSSKTLRGHKNDLLYAGSRYTPKATVAKVSLYFNNVNQILKSEEQEIKVTRIVNTKTDESSYFINDQVVRLKDVIEMFLDSGLSKGSLGIINQGAVAWFAEAKPAERRKVFEEAAGIGRYTKKKHEANNALDKANENLNRIADTLAITQKELAKLKHQAQRFEEYKRIKNELTELELTILTRNITHWQKVVSQIKDQLANNDKELELIRPQVEVEKNSIQEIRDQYDHFNNMWNDLYNQKSNLENESKHAADQLHALVSDIENAAINAKTAQERLDAYQQLIAKNDFDLNDLDQQQTKHKQEVANLQTTHTKNYEQISSLTKSVQNLSSELNKLKTAKEYLEAEINSRSSYDRGVKAIVDTKNALPGVYGTVLDNIKTHKDHELAITTALGKAINNIIVRNNNVAINCVEFLKKNNAGSATFLPVENLVAKTIKPEFIDALKTLKGYVGVASSLVKIKNEYNICIQNLLGNIIIAEDINAAAVLSEYTYKNYKVVTLEGEIVFAGGAIQGGSSNHKKIIINLEEELANISSKYDQVNNNLISQQSQLNTIQTNNISIQNQINIHQTQLASIEGKIISTKELRNNNIANYNSLSTKAFDPDSAKVKIDDLNLVVANKNQQIKDLEQQMLVARNNANDFLKLQRSKEEAFETLKTKFDKLNNDSTINKMNLEKLDLSINNAASRIVENYEMTVEYATELYANKELELSEAQANFRIENLKTDLAQFKNINLNALAEYEEKQKEFDLKQAEFDQATQAVEAIRSTIAELDKKARADFMHIINETNKLLPEIFQYLFNGGSCAVALEDSNNILESGIEIFANPPSKKNVKLNALSGGEKTLVVLAVLFSILKIANFPLVILDEAEAALDVSNVDKFSKIIEKYSDNTQFLIITHREGTMKACGRLVGTTMMNNGITSLLEIDLKDAKIKYESEIN</sequence>
<dbReference type="GO" id="GO:0003677">
    <property type="term" value="F:DNA binding"/>
    <property type="evidence" value="ECO:0007669"/>
    <property type="project" value="UniProtKB-UniRule"/>
</dbReference>
<dbReference type="EMBL" id="JFDP01000024">
    <property type="protein sequence ID" value="KEZ24025.1"/>
    <property type="molecule type" value="Genomic_DNA"/>
</dbReference>
<dbReference type="GO" id="GO:0030261">
    <property type="term" value="P:chromosome condensation"/>
    <property type="evidence" value="ECO:0007669"/>
    <property type="project" value="InterPro"/>
</dbReference>
<dbReference type="GO" id="GO:0005694">
    <property type="term" value="C:chromosome"/>
    <property type="evidence" value="ECO:0007669"/>
    <property type="project" value="InterPro"/>
</dbReference>
<dbReference type="PIRSF" id="PIRSF005719">
    <property type="entry name" value="SMC"/>
    <property type="match status" value="1"/>
</dbReference>
<dbReference type="InterPro" id="IPR003395">
    <property type="entry name" value="RecF/RecN/SMC_N"/>
</dbReference>
<dbReference type="GO" id="GO:0007059">
    <property type="term" value="P:chromosome segregation"/>
    <property type="evidence" value="ECO:0007669"/>
    <property type="project" value="UniProtKB-UniRule"/>
</dbReference>
<evidence type="ECO:0000256" key="3">
    <source>
        <dbReference type="ARBA" id="ARBA00022840"/>
    </source>
</evidence>
<dbReference type="GO" id="GO:0016887">
    <property type="term" value="F:ATP hydrolysis activity"/>
    <property type="evidence" value="ECO:0007669"/>
    <property type="project" value="InterPro"/>
</dbReference>
<feature type="coiled-coil region" evidence="6">
    <location>
        <begin position="742"/>
        <end position="820"/>
    </location>
</feature>
<dbReference type="Pfam" id="PF02463">
    <property type="entry name" value="SMC_N"/>
    <property type="match status" value="1"/>
</dbReference>
<dbReference type="InterPro" id="IPR024704">
    <property type="entry name" value="SMC"/>
</dbReference>
<dbReference type="InterPro" id="IPR036277">
    <property type="entry name" value="SMC_hinge_sf"/>
</dbReference>
<dbReference type="InterPro" id="IPR027417">
    <property type="entry name" value="P-loop_NTPase"/>
</dbReference>
<keyword evidence="2 6" id="KW-0547">Nucleotide-binding</keyword>
<evidence type="ECO:0000259" key="7">
    <source>
        <dbReference type="SMART" id="SM00968"/>
    </source>
</evidence>
<dbReference type="GO" id="GO:0005737">
    <property type="term" value="C:cytoplasm"/>
    <property type="evidence" value="ECO:0007669"/>
    <property type="project" value="UniProtKB-SubCell"/>
</dbReference>
<dbReference type="OrthoDB" id="9808768at2"/>
<accession>A0A084F1D3</accession>
<dbReference type="InterPro" id="IPR010935">
    <property type="entry name" value="SMC_hinge"/>
</dbReference>
<feature type="domain" description="SMC hinge" evidence="7">
    <location>
        <begin position="417"/>
        <end position="536"/>
    </location>
</feature>
<comment type="function">
    <text evidence="6">Required for chromosome condensation and partitioning.</text>
</comment>
<organism evidence="8 9">
    <name type="scientific">Ureaplasma diversum NCTC 246</name>
    <dbReference type="NCBI Taxonomy" id="1188241"/>
    <lineage>
        <taxon>Bacteria</taxon>
        <taxon>Bacillati</taxon>
        <taxon>Mycoplasmatota</taxon>
        <taxon>Mycoplasmoidales</taxon>
        <taxon>Mycoplasmoidaceae</taxon>
        <taxon>Ureaplasma</taxon>
    </lineage>
</organism>
<gene>
    <name evidence="6 8" type="primary">smc</name>
    <name evidence="8" type="ORF">UDIV_1560</name>
</gene>
<comment type="caution">
    <text evidence="8">The sequence shown here is derived from an EMBL/GenBank/DDBJ whole genome shotgun (WGS) entry which is preliminary data.</text>
</comment>
<evidence type="ECO:0000256" key="2">
    <source>
        <dbReference type="ARBA" id="ARBA00022741"/>
    </source>
</evidence>
<dbReference type="HAMAP" id="MF_01894">
    <property type="entry name" value="Smc_prok"/>
    <property type="match status" value="1"/>
</dbReference>
<dbReference type="Pfam" id="PF06470">
    <property type="entry name" value="SMC_hinge"/>
    <property type="match status" value="1"/>
</dbReference>
<dbReference type="GO" id="GO:0005524">
    <property type="term" value="F:ATP binding"/>
    <property type="evidence" value="ECO:0007669"/>
    <property type="project" value="UniProtKB-UniRule"/>
</dbReference>
<keyword evidence="9" id="KW-1185">Reference proteome</keyword>
<feature type="coiled-coil region" evidence="6">
    <location>
        <begin position="168"/>
        <end position="216"/>
    </location>
</feature>
<evidence type="ECO:0000313" key="9">
    <source>
        <dbReference type="Proteomes" id="UP000028537"/>
    </source>
</evidence>
<evidence type="ECO:0000256" key="6">
    <source>
        <dbReference type="HAMAP-Rule" id="MF_01894"/>
    </source>
</evidence>
<dbReference type="Proteomes" id="UP000028537">
    <property type="component" value="Unassembled WGS sequence"/>
</dbReference>
<evidence type="ECO:0000313" key="8">
    <source>
        <dbReference type="EMBL" id="KEZ24025.1"/>
    </source>
</evidence>
<proteinExistence type="inferred from homology"/>
<comment type="subunit">
    <text evidence="6">Homodimer.</text>
</comment>
<evidence type="ECO:0000256" key="1">
    <source>
        <dbReference type="ARBA" id="ARBA00022490"/>
    </source>
</evidence>
<comment type="domain">
    <text evidence="6">Contains large globular domains required for ATP hydrolysis at each terminus and a third globular domain forming a flexible hinge near the middle of the molecule. These domains are separated by coiled-coil structures.</text>
</comment>
<keyword evidence="5 6" id="KW-0238">DNA-binding</keyword>
<dbReference type="Gene3D" id="3.40.50.300">
    <property type="entry name" value="P-loop containing nucleotide triphosphate hydrolases"/>
    <property type="match status" value="2"/>
</dbReference>
<feature type="coiled-coil region" evidence="6">
    <location>
        <begin position="657"/>
        <end position="691"/>
    </location>
</feature>
<evidence type="ECO:0000256" key="4">
    <source>
        <dbReference type="ARBA" id="ARBA00023054"/>
    </source>
</evidence>
<dbReference type="AlphaFoldDB" id="A0A084F1D3"/>
<feature type="coiled-coil region" evidence="6">
    <location>
        <begin position="312"/>
        <end position="395"/>
    </location>
</feature>
<comment type="caution">
    <text evidence="6">Lacks conserved residue(s) required for the propagation of feature annotation.</text>
</comment>
<reference evidence="8 9" key="1">
    <citation type="submission" date="2014-02" db="EMBL/GenBank/DDBJ databases">
        <title>Genome sequence of Ureaplasma diversum strain 246.</title>
        <authorList>
            <person name="Sirand-Pugnet P."/>
            <person name="Breton M."/>
            <person name="Dordet-Frisoni E."/>
            <person name="Baranowski E."/>
            <person name="Barre A."/>
            <person name="Couture C."/>
            <person name="Dupuy V."/>
            <person name="Gaurivaud P."/>
            <person name="Jacob D."/>
            <person name="Lemaitre C."/>
            <person name="Manso-Silvan L."/>
            <person name="Nikolski M."/>
            <person name="Nouvel L.-X."/>
            <person name="Poumarat F."/>
            <person name="Tardy F."/>
            <person name="Thebault P."/>
            <person name="Theil S."/>
            <person name="Citti C."/>
            <person name="Thiaucourt F."/>
            <person name="Blanchard A."/>
        </authorList>
    </citation>
    <scope>NUCLEOTIDE SEQUENCE [LARGE SCALE GENOMIC DNA]</scope>
    <source>
        <strain evidence="8 9">NCTC 246</strain>
    </source>
</reference>
<keyword evidence="4 6" id="KW-0175">Coiled coil</keyword>
<keyword evidence="3 6" id="KW-0067">ATP-binding</keyword>
<name>A0A084F1D3_9BACT</name>
<dbReference type="Gene3D" id="3.30.70.1620">
    <property type="match status" value="1"/>
</dbReference>
<comment type="similarity">
    <text evidence="6">Belongs to the SMC family.</text>
</comment>
<dbReference type="SUPFAM" id="SSF75553">
    <property type="entry name" value="Smc hinge domain"/>
    <property type="match status" value="1"/>
</dbReference>
<dbReference type="Gene3D" id="1.20.1060.20">
    <property type="match status" value="1"/>
</dbReference>
<evidence type="ECO:0000256" key="5">
    <source>
        <dbReference type="ARBA" id="ARBA00023125"/>
    </source>
</evidence>
<dbReference type="GO" id="GO:0007062">
    <property type="term" value="P:sister chromatid cohesion"/>
    <property type="evidence" value="ECO:0007669"/>
    <property type="project" value="InterPro"/>
</dbReference>
<protein>
    <recommendedName>
        <fullName evidence="6">Chromosome partition protein Smc</fullName>
    </recommendedName>
</protein>
<dbReference type="PANTHER" id="PTHR43977">
    <property type="entry name" value="STRUCTURAL MAINTENANCE OF CHROMOSOMES PROTEIN 3"/>
    <property type="match status" value="1"/>
</dbReference>
<dbReference type="RefSeq" id="WP_038101985.1">
    <property type="nucleotide sequence ID" value="NZ_JFDP01000024.1"/>
</dbReference>
<keyword evidence="1 6" id="KW-0963">Cytoplasm</keyword>
<dbReference type="GO" id="GO:0006260">
    <property type="term" value="P:DNA replication"/>
    <property type="evidence" value="ECO:0007669"/>
    <property type="project" value="UniProtKB-UniRule"/>
</dbReference>
<dbReference type="InterPro" id="IPR011890">
    <property type="entry name" value="SMC_prok"/>
</dbReference>
<dbReference type="SUPFAM" id="SSF52540">
    <property type="entry name" value="P-loop containing nucleoside triphosphate hydrolases"/>
    <property type="match status" value="1"/>
</dbReference>
<dbReference type="SMART" id="SM00968">
    <property type="entry name" value="SMC_hinge"/>
    <property type="match status" value="1"/>
</dbReference>